<protein>
    <submittedName>
        <fullName evidence="2">Stage II sporulation protein P</fullName>
    </submittedName>
</protein>
<keyword evidence="1" id="KW-1133">Transmembrane helix</keyword>
<dbReference type="NCBIfam" id="TIGR02867">
    <property type="entry name" value="spore_II_P"/>
    <property type="match status" value="1"/>
</dbReference>
<accession>A0AA48KW35</accession>
<proteinExistence type="predicted"/>
<sequence length="364" mass="41855">MDVIRKSRISNFFNLLFCFFILIVSTFCFFIKLSKLYKISSKNIDKISLLISKTIFFRGKLNFNINKKISTNIINNSSKIKIQDLEPNLEVSKDNFKDIPKNPNEKTYKIIEKKICKDGEKYKNVCIKNNTDYKLDIQKLLNKKLNINIINIEKPQILIIHTHATESYLHEDKGYFYESYSPRSTNNSENVTQVGNCIAERLLSKNINLVHDKTQHDSPSFSGSYSRAAKTIKKNIEENESIKIVMDVHRDSMGNRETGKLKTFFMHKETKSAQTMLVIGGGFKEYEKNLSFAIKLQNQCEEDFPGLMRPIDFRIGRYNQDLLSDVIFILIEVGTDVNTLSEAKLAGSMIGESLAKLLENLKEG</sequence>
<dbReference type="EMBL" id="AP027925">
    <property type="protein sequence ID" value="BED92576.1"/>
    <property type="molecule type" value="Genomic_DNA"/>
</dbReference>
<feature type="transmembrane region" description="Helical" evidence="1">
    <location>
        <begin position="12"/>
        <end position="33"/>
    </location>
</feature>
<dbReference type="KEGG" id="ptrh:RsTaC01_0357"/>
<dbReference type="AlphaFoldDB" id="A0AA48KW35"/>
<name>A0AA48KW35_9FIRM</name>
<evidence type="ECO:0000256" key="1">
    <source>
        <dbReference type="SAM" id="Phobius"/>
    </source>
</evidence>
<evidence type="ECO:0000313" key="2">
    <source>
        <dbReference type="EMBL" id="BED92576.1"/>
    </source>
</evidence>
<dbReference type="Pfam" id="PF07454">
    <property type="entry name" value="SpoIIP"/>
    <property type="match status" value="1"/>
</dbReference>
<dbReference type="Proteomes" id="UP001335720">
    <property type="component" value="Chromosome"/>
</dbReference>
<organism evidence="2">
    <name type="scientific">Candidatus Paraimprobicoccus trichonymphae</name>
    <dbReference type="NCBI Taxonomy" id="3033793"/>
    <lineage>
        <taxon>Bacteria</taxon>
        <taxon>Bacillati</taxon>
        <taxon>Bacillota</taxon>
        <taxon>Clostridia</taxon>
        <taxon>Candidatus Paraimprobicoccus</taxon>
    </lineage>
</organism>
<gene>
    <name evidence="2" type="ORF">RsTaC01_0357</name>
</gene>
<keyword evidence="1" id="KW-0812">Transmembrane</keyword>
<keyword evidence="1" id="KW-0472">Membrane</keyword>
<reference evidence="2" key="1">
    <citation type="journal article" date="2023" name="ISME J.">
        <title>Emergence of putative energy parasites within Clostridia revealed by genome analysis of a novel endosymbiotic clade.</title>
        <authorList>
            <person name="Takahashi K."/>
            <person name="Kuwahara H."/>
            <person name="Horikawa Y."/>
            <person name="Izawa K."/>
            <person name="Kato D."/>
            <person name="Inagaki T."/>
            <person name="Yuki M."/>
            <person name="Ohkuma M."/>
            <person name="Hongoh Y."/>
        </authorList>
    </citation>
    <scope>NUCLEOTIDE SEQUENCE</scope>
    <source>
        <strain evidence="2">RsTa-C01</strain>
    </source>
</reference>
<dbReference type="InterPro" id="IPR010897">
    <property type="entry name" value="Spore_II_P"/>
</dbReference>